<dbReference type="OrthoDB" id="2736611at2759"/>
<name>A0A0C9UIT9_SPHS4</name>
<feature type="compositionally biased region" description="Polar residues" evidence="1">
    <location>
        <begin position="184"/>
        <end position="195"/>
    </location>
</feature>
<protein>
    <submittedName>
        <fullName evidence="2">Uncharacterized protein</fullName>
    </submittedName>
</protein>
<dbReference type="HOGENOM" id="CLU_1042699_0_0_1"/>
<feature type="compositionally biased region" description="Polar residues" evidence="1">
    <location>
        <begin position="23"/>
        <end position="34"/>
    </location>
</feature>
<organism evidence="2 3">
    <name type="scientific">Sphaerobolus stellatus (strain SS14)</name>
    <dbReference type="NCBI Taxonomy" id="990650"/>
    <lineage>
        <taxon>Eukaryota</taxon>
        <taxon>Fungi</taxon>
        <taxon>Dikarya</taxon>
        <taxon>Basidiomycota</taxon>
        <taxon>Agaricomycotina</taxon>
        <taxon>Agaricomycetes</taxon>
        <taxon>Phallomycetidae</taxon>
        <taxon>Geastrales</taxon>
        <taxon>Sphaerobolaceae</taxon>
        <taxon>Sphaerobolus</taxon>
    </lineage>
</organism>
<sequence>MLFPIDPPKHYTRKMEGRLDGGQAQQENSNSLDSKVQYDHTPPPESDSDSEAEQDYALPHRPHMQAGITPTVYPLAYQGKYGNTQVPAIPTYLQRTLAEVTENLTPGETQGDPWLQGHHTQFNNNITHKTRWTDNVEQGTYVYICMYPAGEILIPVDITKGTARLRKGLIECTAGRMQPPATPASKTSSAQNVPTSVGRPGQHAHKLAFGRNKKRLRLTTLSRDFWSISESILNIIQSELGNTQDIQEIIPGGKIIRRENQCLKAHA</sequence>
<gene>
    <name evidence="2" type="ORF">M422DRAFT_273882</name>
</gene>
<keyword evidence="3" id="KW-1185">Reference proteome</keyword>
<evidence type="ECO:0000313" key="3">
    <source>
        <dbReference type="Proteomes" id="UP000054279"/>
    </source>
</evidence>
<dbReference type="AlphaFoldDB" id="A0A0C9UIT9"/>
<reference evidence="2 3" key="1">
    <citation type="submission" date="2014-06" db="EMBL/GenBank/DDBJ databases">
        <title>Evolutionary Origins and Diversification of the Mycorrhizal Mutualists.</title>
        <authorList>
            <consortium name="DOE Joint Genome Institute"/>
            <consortium name="Mycorrhizal Genomics Consortium"/>
            <person name="Kohler A."/>
            <person name="Kuo A."/>
            <person name="Nagy L.G."/>
            <person name="Floudas D."/>
            <person name="Copeland A."/>
            <person name="Barry K.W."/>
            <person name="Cichocki N."/>
            <person name="Veneault-Fourrey C."/>
            <person name="LaButti K."/>
            <person name="Lindquist E.A."/>
            <person name="Lipzen A."/>
            <person name="Lundell T."/>
            <person name="Morin E."/>
            <person name="Murat C."/>
            <person name="Riley R."/>
            <person name="Ohm R."/>
            <person name="Sun H."/>
            <person name="Tunlid A."/>
            <person name="Henrissat B."/>
            <person name="Grigoriev I.V."/>
            <person name="Hibbett D.S."/>
            <person name="Martin F."/>
        </authorList>
    </citation>
    <scope>NUCLEOTIDE SEQUENCE [LARGE SCALE GENOMIC DNA]</scope>
    <source>
        <strain evidence="2 3">SS14</strain>
    </source>
</reference>
<proteinExistence type="predicted"/>
<feature type="region of interest" description="Disordered" evidence="1">
    <location>
        <begin position="176"/>
        <end position="203"/>
    </location>
</feature>
<dbReference type="Proteomes" id="UP000054279">
    <property type="component" value="Unassembled WGS sequence"/>
</dbReference>
<feature type="compositionally biased region" description="Basic and acidic residues" evidence="1">
    <location>
        <begin position="7"/>
        <end position="19"/>
    </location>
</feature>
<evidence type="ECO:0000313" key="2">
    <source>
        <dbReference type="EMBL" id="KIJ25175.1"/>
    </source>
</evidence>
<accession>A0A0C9UIT9</accession>
<evidence type="ECO:0000256" key="1">
    <source>
        <dbReference type="SAM" id="MobiDB-lite"/>
    </source>
</evidence>
<dbReference type="EMBL" id="KN837429">
    <property type="protein sequence ID" value="KIJ25175.1"/>
    <property type="molecule type" value="Genomic_DNA"/>
</dbReference>
<feature type="region of interest" description="Disordered" evidence="1">
    <location>
        <begin position="1"/>
        <end position="54"/>
    </location>
</feature>